<dbReference type="Proteomes" id="UP000219422">
    <property type="component" value="Chromosome"/>
</dbReference>
<reference evidence="1 2" key="1">
    <citation type="submission" date="2017-10" db="EMBL/GenBank/DDBJ databases">
        <title>Sphingobium yanoikuyae S72.</title>
        <authorList>
            <person name="Sanchez E."/>
            <person name="Bustos P."/>
            <person name="Mendoza P."/>
            <person name="Guo X."/>
            <person name="Mendoza A."/>
        </authorList>
    </citation>
    <scope>NUCLEOTIDE SEQUENCE [LARGE SCALE GENOMIC DNA]</scope>
    <source>
        <strain evidence="1 2">S72</strain>
    </source>
</reference>
<accession>A0A291MW65</accession>
<evidence type="ECO:0000313" key="2">
    <source>
        <dbReference type="Proteomes" id="UP000219422"/>
    </source>
</evidence>
<proteinExistence type="predicted"/>
<sequence length="75" mass="8635">MPARPAVQYVVTFSAQYFLYPVITDQHIIARAGMDINLIKIIKSYLPNFVSTTTIKCKINITSFIVKIKSHYRSR</sequence>
<gene>
    <name evidence="1" type="ORF">A6768_04385</name>
</gene>
<dbReference type="EMBL" id="CP023741">
    <property type="protein sequence ID" value="ATI79332.1"/>
    <property type="molecule type" value="Genomic_DNA"/>
</dbReference>
<dbReference type="KEGG" id="sya:A6768_04385"/>
<organism evidence="1 2">
    <name type="scientific">Sphingobium yanoikuyae</name>
    <name type="common">Sphingomonas yanoikuyae</name>
    <dbReference type="NCBI Taxonomy" id="13690"/>
    <lineage>
        <taxon>Bacteria</taxon>
        <taxon>Pseudomonadati</taxon>
        <taxon>Pseudomonadota</taxon>
        <taxon>Alphaproteobacteria</taxon>
        <taxon>Sphingomonadales</taxon>
        <taxon>Sphingomonadaceae</taxon>
        <taxon>Sphingobium</taxon>
    </lineage>
</organism>
<evidence type="ECO:0000313" key="1">
    <source>
        <dbReference type="EMBL" id="ATI79332.1"/>
    </source>
</evidence>
<name>A0A291MW65_SPHYA</name>
<protein>
    <submittedName>
        <fullName evidence="1">Uncharacterized protein</fullName>
    </submittedName>
</protein>
<dbReference type="AlphaFoldDB" id="A0A291MW65"/>